<feature type="compositionally biased region" description="Basic and acidic residues" evidence="1">
    <location>
        <begin position="1"/>
        <end position="35"/>
    </location>
</feature>
<evidence type="ECO:0000313" key="2">
    <source>
        <dbReference type="EMBL" id="KAJ1154201.1"/>
    </source>
</evidence>
<feature type="region of interest" description="Disordered" evidence="1">
    <location>
        <begin position="1"/>
        <end position="161"/>
    </location>
</feature>
<sequence length="161" mass="18313">MKAEGRSRQKEADARRERREDTDREQREDPDKQEYETTGEQAVRITNEQEENGTREQEGDQEQGENTAGELEKNRRGGEWKKEAIKEGAGGDHGRTSPTEEQRGSKSQDPEPSHVPEATWLSQVRARLQGSASSIIRRGKRRWGEEEKSKGVYPHIAEAGE</sequence>
<gene>
    <name evidence="2" type="ORF">NDU88_006955</name>
</gene>
<proteinExistence type="predicted"/>
<accession>A0AAV7RNY4</accession>
<dbReference type="Proteomes" id="UP001066276">
    <property type="component" value="Chromosome 5"/>
</dbReference>
<feature type="compositionally biased region" description="Basic and acidic residues" evidence="1">
    <location>
        <begin position="70"/>
        <end position="114"/>
    </location>
</feature>
<protein>
    <submittedName>
        <fullName evidence="2">Uncharacterized protein</fullName>
    </submittedName>
</protein>
<evidence type="ECO:0000256" key="1">
    <source>
        <dbReference type="SAM" id="MobiDB-lite"/>
    </source>
</evidence>
<comment type="caution">
    <text evidence="2">The sequence shown here is derived from an EMBL/GenBank/DDBJ whole genome shotgun (WGS) entry which is preliminary data.</text>
</comment>
<organism evidence="2 3">
    <name type="scientific">Pleurodeles waltl</name>
    <name type="common">Iberian ribbed newt</name>
    <dbReference type="NCBI Taxonomy" id="8319"/>
    <lineage>
        <taxon>Eukaryota</taxon>
        <taxon>Metazoa</taxon>
        <taxon>Chordata</taxon>
        <taxon>Craniata</taxon>
        <taxon>Vertebrata</taxon>
        <taxon>Euteleostomi</taxon>
        <taxon>Amphibia</taxon>
        <taxon>Batrachia</taxon>
        <taxon>Caudata</taxon>
        <taxon>Salamandroidea</taxon>
        <taxon>Salamandridae</taxon>
        <taxon>Pleurodelinae</taxon>
        <taxon>Pleurodeles</taxon>
    </lineage>
</organism>
<keyword evidence="3" id="KW-1185">Reference proteome</keyword>
<evidence type="ECO:0000313" key="3">
    <source>
        <dbReference type="Proteomes" id="UP001066276"/>
    </source>
</evidence>
<dbReference type="AlphaFoldDB" id="A0AAV7RNY4"/>
<feature type="compositionally biased region" description="Polar residues" evidence="1">
    <location>
        <begin position="36"/>
        <end position="46"/>
    </location>
</feature>
<reference evidence="2" key="1">
    <citation type="journal article" date="2022" name="bioRxiv">
        <title>Sequencing and chromosome-scale assembly of the giantPleurodeles waltlgenome.</title>
        <authorList>
            <person name="Brown T."/>
            <person name="Elewa A."/>
            <person name="Iarovenko S."/>
            <person name="Subramanian E."/>
            <person name="Araus A.J."/>
            <person name="Petzold A."/>
            <person name="Susuki M."/>
            <person name="Suzuki K.-i.T."/>
            <person name="Hayashi T."/>
            <person name="Toyoda A."/>
            <person name="Oliveira C."/>
            <person name="Osipova E."/>
            <person name="Leigh N.D."/>
            <person name="Simon A."/>
            <person name="Yun M.H."/>
        </authorList>
    </citation>
    <scope>NUCLEOTIDE SEQUENCE</scope>
    <source>
        <strain evidence="2">20211129_DDA</strain>
        <tissue evidence="2">Liver</tissue>
    </source>
</reference>
<name>A0AAV7RNY4_PLEWA</name>
<dbReference type="EMBL" id="JANPWB010000009">
    <property type="protein sequence ID" value="KAJ1154201.1"/>
    <property type="molecule type" value="Genomic_DNA"/>
</dbReference>